<dbReference type="InterPro" id="IPR000073">
    <property type="entry name" value="AB_hydrolase_1"/>
</dbReference>
<dbReference type="Gene3D" id="3.40.50.1820">
    <property type="entry name" value="alpha/beta hydrolase"/>
    <property type="match status" value="1"/>
</dbReference>
<dbReference type="GO" id="GO:0016787">
    <property type="term" value="F:hydrolase activity"/>
    <property type="evidence" value="ECO:0007669"/>
    <property type="project" value="UniProtKB-KW"/>
</dbReference>
<organism evidence="2 3">
    <name type="scientific">Adonisia turfae CCMR0081</name>
    <dbReference type="NCBI Taxonomy" id="2292702"/>
    <lineage>
        <taxon>Bacteria</taxon>
        <taxon>Bacillati</taxon>
        <taxon>Cyanobacteriota</taxon>
        <taxon>Adonisia</taxon>
        <taxon>Adonisia turfae</taxon>
    </lineage>
</organism>
<feature type="domain" description="AB hydrolase-1" evidence="1">
    <location>
        <begin position="7"/>
        <end position="106"/>
    </location>
</feature>
<dbReference type="Proteomes" id="UP000481033">
    <property type="component" value="Unassembled WGS sequence"/>
</dbReference>
<dbReference type="SUPFAM" id="SSF53474">
    <property type="entry name" value="alpha/beta-Hydrolases"/>
    <property type="match status" value="1"/>
</dbReference>
<evidence type="ECO:0000313" key="3">
    <source>
        <dbReference type="Proteomes" id="UP000481033"/>
    </source>
</evidence>
<name>A0A6M0RPP2_9CYAN</name>
<dbReference type="PANTHER" id="PTHR37946">
    <property type="entry name" value="SLL1969 PROTEIN"/>
    <property type="match status" value="1"/>
</dbReference>
<dbReference type="PANTHER" id="PTHR37946:SF1">
    <property type="entry name" value="SLL1969 PROTEIN"/>
    <property type="match status" value="1"/>
</dbReference>
<evidence type="ECO:0000313" key="2">
    <source>
        <dbReference type="EMBL" id="NEZ58217.1"/>
    </source>
</evidence>
<dbReference type="AlphaFoldDB" id="A0A6M0RPP2"/>
<comment type="caution">
    <text evidence="2">The sequence shown here is derived from an EMBL/GenBank/DDBJ whole genome shotgun (WGS) entry which is preliminary data.</text>
</comment>
<keyword evidence="3" id="KW-1185">Reference proteome</keyword>
<gene>
    <name evidence="2" type="ORF">DXZ20_21740</name>
</gene>
<evidence type="ECO:0000259" key="1">
    <source>
        <dbReference type="Pfam" id="PF00561"/>
    </source>
</evidence>
<proteinExistence type="predicted"/>
<sequence length="198" mass="22354">MTHNHKPAVVLVHGLWNTVNIFGRLRPYLENQGWHVYAISIKPNNGDIGIEQQAKQLDDFIRASLGERQPFSLVGFSMGGLASRYYLQRLGGLQRVQRFVGVAVPHYGSALAWFRWNIGCVQMRPGSAFLTELNQDMEQLVTCRPLWLWTAYDLLVLPAHHCCLPIGESQRLPVLTHDGMVWDERGLAAIAQGLKIKP</sequence>
<reference evidence="2 3" key="1">
    <citation type="journal article" date="2020" name="Microb. Ecol.">
        <title>Ecogenomics of the Marine Benthic Filamentous Cyanobacterium Adonisia.</title>
        <authorList>
            <person name="Walter J.M."/>
            <person name="Coutinho F.H."/>
            <person name="Leomil L."/>
            <person name="Hargreaves P.I."/>
            <person name="Campeao M.E."/>
            <person name="Vieira V.V."/>
            <person name="Silva B.S."/>
            <person name="Fistarol G.O."/>
            <person name="Salomon P.S."/>
            <person name="Sawabe T."/>
            <person name="Mino S."/>
            <person name="Hosokawa M."/>
            <person name="Miyashita H."/>
            <person name="Maruyama F."/>
            <person name="van Verk M.C."/>
            <person name="Dutilh B.E."/>
            <person name="Thompson C.C."/>
            <person name="Thompson F.L."/>
        </authorList>
    </citation>
    <scope>NUCLEOTIDE SEQUENCE [LARGE SCALE GENOMIC DNA]</scope>
    <source>
        <strain evidence="2 3">CCMR0081</strain>
    </source>
</reference>
<accession>A0A6M0RPP2</accession>
<dbReference type="Pfam" id="PF00561">
    <property type="entry name" value="Abhydrolase_1"/>
    <property type="match status" value="1"/>
</dbReference>
<dbReference type="RefSeq" id="WP_163700621.1">
    <property type="nucleotide sequence ID" value="NZ_QXHD01000004.1"/>
</dbReference>
<dbReference type="EMBL" id="QXHD01000004">
    <property type="protein sequence ID" value="NEZ58217.1"/>
    <property type="molecule type" value="Genomic_DNA"/>
</dbReference>
<keyword evidence="2" id="KW-0378">Hydrolase</keyword>
<dbReference type="InterPro" id="IPR029058">
    <property type="entry name" value="AB_hydrolase_fold"/>
</dbReference>
<protein>
    <submittedName>
        <fullName evidence="2">Alpha/beta fold hydrolase</fullName>
    </submittedName>
</protein>